<evidence type="ECO:0000313" key="6">
    <source>
        <dbReference type="Proteomes" id="UP001562354"/>
    </source>
</evidence>
<protein>
    <recommendedName>
        <fullName evidence="7">Cytochrome P450</fullName>
    </recommendedName>
</protein>
<keyword evidence="6" id="KW-1185">Reference proteome</keyword>
<comment type="caution">
    <text evidence="5">The sequence shown here is derived from an EMBL/GenBank/DDBJ whole genome shotgun (WGS) entry which is preliminary data.</text>
</comment>
<dbReference type="SUPFAM" id="SSF48264">
    <property type="entry name" value="Cytochrome P450"/>
    <property type="match status" value="1"/>
</dbReference>
<keyword evidence="3" id="KW-0560">Oxidoreductase</keyword>
<gene>
    <name evidence="5" type="ORF">AAFC00_005165</name>
</gene>
<dbReference type="Proteomes" id="UP001562354">
    <property type="component" value="Unassembled WGS sequence"/>
</dbReference>
<reference evidence="5 6" key="1">
    <citation type="submission" date="2024-07" db="EMBL/GenBank/DDBJ databases">
        <title>Draft sequence of the Neodothiora populina.</title>
        <authorList>
            <person name="Drown D.D."/>
            <person name="Schuette U.S."/>
            <person name="Buechlein A.B."/>
            <person name="Rusch D.R."/>
            <person name="Winton L.W."/>
            <person name="Adams G.A."/>
        </authorList>
    </citation>
    <scope>NUCLEOTIDE SEQUENCE [LARGE SCALE GENOMIC DNA]</scope>
    <source>
        <strain evidence="5 6">CPC 39397</strain>
    </source>
</reference>
<dbReference type="PANTHER" id="PTHR46300:SF8">
    <property type="entry name" value="CYTOCHROME P450 2E1"/>
    <property type="match status" value="1"/>
</dbReference>
<dbReference type="InterPro" id="IPR050364">
    <property type="entry name" value="Cytochrome_P450_fung"/>
</dbReference>
<evidence type="ECO:0000256" key="4">
    <source>
        <dbReference type="ARBA" id="ARBA00023004"/>
    </source>
</evidence>
<keyword evidence="4" id="KW-0408">Iron</keyword>
<dbReference type="PRINTS" id="PR00463">
    <property type="entry name" value="EP450I"/>
</dbReference>
<dbReference type="InterPro" id="IPR001128">
    <property type="entry name" value="Cyt_P450"/>
</dbReference>
<evidence type="ECO:0000256" key="1">
    <source>
        <dbReference type="ARBA" id="ARBA00010617"/>
    </source>
</evidence>
<keyword evidence="2" id="KW-0479">Metal-binding</keyword>
<accession>A0ABR3PK01</accession>
<evidence type="ECO:0000313" key="5">
    <source>
        <dbReference type="EMBL" id="KAL1306467.1"/>
    </source>
</evidence>
<dbReference type="PANTHER" id="PTHR46300">
    <property type="entry name" value="P450, PUTATIVE (EUROFUNG)-RELATED-RELATED"/>
    <property type="match status" value="1"/>
</dbReference>
<dbReference type="GeneID" id="95978864"/>
<dbReference type="CDD" id="cd11065">
    <property type="entry name" value="CYP64-like"/>
    <property type="match status" value="1"/>
</dbReference>
<dbReference type="Gene3D" id="1.10.630.10">
    <property type="entry name" value="Cytochrome P450"/>
    <property type="match status" value="1"/>
</dbReference>
<comment type="similarity">
    <text evidence="1">Belongs to the cytochrome P450 family.</text>
</comment>
<evidence type="ECO:0000256" key="3">
    <source>
        <dbReference type="ARBA" id="ARBA00023002"/>
    </source>
</evidence>
<dbReference type="RefSeq" id="XP_069202739.1">
    <property type="nucleotide sequence ID" value="XM_069344911.1"/>
</dbReference>
<dbReference type="InterPro" id="IPR002401">
    <property type="entry name" value="Cyt_P450_E_grp-I"/>
</dbReference>
<sequence>MALLSLVTVAVVFGIGALIHFVASKEKSRLPTGVQALPGPKGYPILGSAPNVPDKNNFLKFHEWGENYGRIYQVNLAGQNHVWITRDSVAQDLLGKRAANYSERPHIPSLTHDNRVSGHYLPLMSRNERWTRQRKFGKQIMDKSAKASYYDLPEKESVRLLFDLLTDPSRYNHALESFIARVTSRLAWGTAEPADELKQRARELLYGVSPNGSLTNKLAFLKLLPDFLVPAKAWEHRRFRTESRFFTMLQDEVREKARQPGAAESWTRHFLDNREALGFESDAEGAHAVGMHGIAGALTIAAPMQSFCLALCHFPHLQRVLHDEIDSVLGDRMPTLNDMPNMPVLRAFIRETLRWRPPVPTGIPHESVKDDIYEGYFIPAGSVMHPLEWSIGRDPEVFPDPDTFNPMRWIDPKYPTYQEPLSKYPTITGYSQFGYGRRVCQGMGVVDADLFVGIGAMAWMFKMSADGQVEQSATPTSEVPAVSINGVPNDDVASTSEKDLEALFVSEKSPMSRKRTLLGRKKKPSANLLQTPECNIRRTRTISHKLRIPGQALPGQFPAFFAEDTRPDADPGSPKRIFAQAGTEDMPSVKDAITKDEPHKADPTLEYSSLLIAKPLPFKFNLQIRDRKKAEHVAREWLNLMMDGELVDSRCYWEGGNSGNAEFGWGEVHK</sequence>
<organism evidence="5 6">
    <name type="scientific">Neodothiora populina</name>
    <dbReference type="NCBI Taxonomy" id="2781224"/>
    <lineage>
        <taxon>Eukaryota</taxon>
        <taxon>Fungi</taxon>
        <taxon>Dikarya</taxon>
        <taxon>Ascomycota</taxon>
        <taxon>Pezizomycotina</taxon>
        <taxon>Dothideomycetes</taxon>
        <taxon>Dothideomycetidae</taxon>
        <taxon>Dothideales</taxon>
        <taxon>Dothioraceae</taxon>
        <taxon>Neodothiora</taxon>
    </lineage>
</organism>
<evidence type="ECO:0008006" key="7">
    <source>
        <dbReference type="Google" id="ProtNLM"/>
    </source>
</evidence>
<dbReference type="EMBL" id="JBFMKM010000004">
    <property type="protein sequence ID" value="KAL1306467.1"/>
    <property type="molecule type" value="Genomic_DNA"/>
</dbReference>
<proteinExistence type="inferred from homology"/>
<evidence type="ECO:0000256" key="2">
    <source>
        <dbReference type="ARBA" id="ARBA00022723"/>
    </source>
</evidence>
<dbReference type="InterPro" id="IPR036396">
    <property type="entry name" value="Cyt_P450_sf"/>
</dbReference>
<dbReference type="Pfam" id="PF00067">
    <property type="entry name" value="p450"/>
    <property type="match status" value="1"/>
</dbReference>
<name>A0ABR3PK01_9PEZI</name>